<dbReference type="InterPro" id="IPR011990">
    <property type="entry name" value="TPR-like_helical_dom_sf"/>
</dbReference>
<comment type="caution">
    <text evidence="2">The sequence shown here is derived from an EMBL/GenBank/DDBJ whole genome shotgun (WGS) entry which is preliminary data.</text>
</comment>
<organism evidence="2 3">
    <name type="scientific">Candidatus Ornithospirochaeta avicola</name>
    <dbReference type="NCBI Taxonomy" id="2840896"/>
    <lineage>
        <taxon>Bacteria</taxon>
        <taxon>Pseudomonadati</taxon>
        <taxon>Spirochaetota</taxon>
        <taxon>Spirochaetia</taxon>
        <taxon>Spirochaetales</taxon>
        <taxon>Spirochaetaceae</taxon>
        <taxon>Spirochaetaceae incertae sedis</taxon>
        <taxon>Candidatus Ornithospirochaeta</taxon>
    </lineage>
</organism>
<dbReference type="GO" id="GO:0003677">
    <property type="term" value="F:DNA binding"/>
    <property type="evidence" value="ECO:0007669"/>
    <property type="project" value="InterPro"/>
</dbReference>
<reference evidence="2" key="1">
    <citation type="journal article" date="2021" name="PeerJ">
        <title>Extensive microbial diversity within the chicken gut microbiome revealed by metagenomics and culture.</title>
        <authorList>
            <person name="Gilroy R."/>
            <person name="Ravi A."/>
            <person name="Getino M."/>
            <person name="Pursley I."/>
            <person name="Horton D.L."/>
            <person name="Alikhan N.F."/>
            <person name="Baker D."/>
            <person name="Gharbi K."/>
            <person name="Hall N."/>
            <person name="Watson M."/>
            <person name="Adriaenssens E.M."/>
            <person name="Foster-Nyarko E."/>
            <person name="Jarju S."/>
            <person name="Secka A."/>
            <person name="Antonio M."/>
            <person name="Oren A."/>
            <person name="Chaudhuri R.R."/>
            <person name="La Ragione R."/>
            <person name="Hildebrand F."/>
            <person name="Pallen M.J."/>
        </authorList>
    </citation>
    <scope>NUCLEOTIDE SEQUENCE</scope>
    <source>
        <strain evidence="2">Gambia11-129</strain>
    </source>
</reference>
<dbReference type="InterPro" id="IPR010982">
    <property type="entry name" value="Lambda_DNA-bd_dom_sf"/>
</dbReference>
<proteinExistence type="predicted"/>
<dbReference type="SUPFAM" id="SSF48452">
    <property type="entry name" value="TPR-like"/>
    <property type="match status" value="1"/>
</dbReference>
<dbReference type="Pfam" id="PF01381">
    <property type="entry name" value="HTH_3"/>
    <property type="match status" value="1"/>
</dbReference>
<evidence type="ECO:0000259" key="1">
    <source>
        <dbReference type="PROSITE" id="PS50943"/>
    </source>
</evidence>
<name>A0A9D1PU10_9SPIO</name>
<dbReference type="EMBL" id="DXHU01000007">
    <property type="protein sequence ID" value="HIV98572.1"/>
    <property type="molecule type" value="Genomic_DNA"/>
</dbReference>
<dbReference type="SUPFAM" id="SSF47413">
    <property type="entry name" value="lambda repressor-like DNA-binding domains"/>
    <property type="match status" value="1"/>
</dbReference>
<dbReference type="AlphaFoldDB" id="A0A9D1PU10"/>
<gene>
    <name evidence="2" type="ORF">IAB12_02185</name>
</gene>
<dbReference type="Proteomes" id="UP000823936">
    <property type="component" value="Unassembled WGS sequence"/>
</dbReference>
<dbReference type="SMART" id="SM00530">
    <property type="entry name" value="HTH_XRE"/>
    <property type="match status" value="1"/>
</dbReference>
<dbReference type="InterPro" id="IPR001387">
    <property type="entry name" value="Cro/C1-type_HTH"/>
</dbReference>
<dbReference type="CDD" id="cd00093">
    <property type="entry name" value="HTH_XRE"/>
    <property type="match status" value="1"/>
</dbReference>
<sequence>MKVDALFTGQMIRILRQRLKLSQKELCSGICTVSYLSKIERDEAKCHEEIKKKLLGVLGFRELEKDEDEEIRITLSNFFDSAVEIQPDEKILASIREKALKSRYFLSFCLAWAMCHEKKEAEDEFSIIESQNDILSPDLKAFYFMIKADECPSFEEMLSYASLAWKEKKRADTASFYLYALYCNGKVSQFLKTLDEAELIAVRSGALVRLAEIYSFAASTYNLSASMENCYEHYKMALRIYEKLNMVKESDETYYNLASCLLDEKKSKEALFYLGKIKNPEKVYLFHHKMCLALLMEGRKDEAEKELDIFKEDKSPLSLLFQNVLEFRIKCDCYLSDSAYLEALERLYRYLKENMHFSFISTYAKDLIEALKAQRKYQRALYVAEEMRTLFSTEENFS</sequence>
<feature type="domain" description="HTH cro/C1-type" evidence="1">
    <location>
        <begin position="12"/>
        <end position="71"/>
    </location>
</feature>
<dbReference type="Gene3D" id="1.10.260.40">
    <property type="entry name" value="lambda repressor-like DNA-binding domains"/>
    <property type="match status" value="1"/>
</dbReference>
<reference evidence="2" key="2">
    <citation type="submission" date="2021-04" db="EMBL/GenBank/DDBJ databases">
        <authorList>
            <person name="Gilroy R."/>
        </authorList>
    </citation>
    <scope>NUCLEOTIDE SEQUENCE</scope>
    <source>
        <strain evidence="2">Gambia11-129</strain>
    </source>
</reference>
<evidence type="ECO:0000313" key="2">
    <source>
        <dbReference type="EMBL" id="HIV98572.1"/>
    </source>
</evidence>
<dbReference type="PROSITE" id="PS50943">
    <property type="entry name" value="HTH_CROC1"/>
    <property type="match status" value="1"/>
</dbReference>
<protein>
    <submittedName>
        <fullName evidence="2">Helix-turn-helix transcriptional regulator</fullName>
    </submittedName>
</protein>
<accession>A0A9D1PU10</accession>
<dbReference type="Gene3D" id="1.25.40.10">
    <property type="entry name" value="Tetratricopeptide repeat domain"/>
    <property type="match status" value="1"/>
</dbReference>
<evidence type="ECO:0000313" key="3">
    <source>
        <dbReference type="Proteomes" id="UP000823936"/>
    </source>
</evidence>